<keyword evidence="2 3" id="KW-0808">Transferase</keyword>
<keyword evidence="1" id="KW-0328">Glycosyltransferase</keyword>
<evidence type="ECO:0000256" key="2">
    <source>
        <dbReference type="ARBA" id="ARBA00022679"/>
    </source>
</evidence>
<dbReference type="eggNOG" id="COG1922">
    <property type="taxonomic scope" value="Bacteria"/>
</dbReference>
<name>U7D4H8_9BACT</name>
<organism evidence="3 4">
    <name type="scientific">Chitinivibrio alkaliphilus ACht1</name>
    <dbReference type="NCBI Taxonomy" id="1313304"/>
    <lineage>
        <taxon>Bacteria</taxon>
        <taxon>Pseudomonadati</taxon>
        <taxon>Fibrobacterota</taxon>
        <taxon>Chitinivibrionia</taxon>
        <taxon>Chitinivibrionales</taxon>
        <taxon>Chitinivibrionaceae</taxon>
        <taxon>Chitinivibrio</taxon>
    </lineage>
</organism>
<dbReference type="InterPro" id="IPR004629">
    <property type="entry name" value="WecG_TagA_CpsF"/>
</dbReference>
<reference evidence="3 4" key="1">
    <citation type="journal article" date="2013" name="Environ. Microbiol.">
        <title>Genome analysis of Chitinivibrio alkaliphilus gen. nov., sp. nov., a novel extremely haloalkaliphilic anaerobic chitinolytic bacterium from the candidate phylum Termite Group 3.</title>
        <authorList>
            <person name="Sorokin D.Y."/>
            <person name="Gumerov V.M."/>
            <person name="Rakitin A.L."/>
            <person name="Beletsky A.V."/>
            <person name="Damste J.S."/>
            <person name="Muyzer G."/>
            <person name="Mardanov A.V."/>
            <person name="Ravin N.V."/>
        </authorList>
    </citation>
    <scope>NUCLEOTIDE SEQUENCE [LARGE SCALE GENOMIC DNA]</scope>
    <source>
        <strain evidence="3 4">ACht1</strain>
    </source>
</reference>
<comment type="caution">
    <text evidence="3">The sequence shown here is derived from an EMBL/GenBank/DDBJ whole genome shotgun (WGS) entry which is preliminary data.</text>
</comment>
<dbReference type="AlphaFoldDB" id="U7D4H8"/>
<protein>
    <submittedName>
        <fullName evidence="3">Glycosyl transferase, WecB/TagA/CpsF family</fullName>
    </submittedName>
</protein>
<dbReference type="EMBL" id="ASJR01000014">
    <property type="protein sequence ID" value="ERP31409.1"/>
    <property type="molecule type" value="Genomic_DNA"/>
</dbReference>
<dbReference type="STRING" id="1313304.CALK_1759"/>
<proteinExistence type="predicted"/>
<dbReference type="PANTHER" id="PTHR34136">
    <property type="match status" value="1"/>
</dbReference>
<dbReference type="Proteomes" id="UP000017148">
    <property type="component" value="Unassembled WGS sequence"/>
</dbReference>
<keyword evidence="4" id="KW-1185">Reference proteome</keyword>
<dbReference type="PANTHER" id="PTHR34136:SF1">
    <property type="entry name" value="UDP-N-ACETYL-D-MANNOSAMINURONIC ACID TRANSFERASE"/>
    <property type="match status" value="1"/>
</dbReference>
<dbReference type="NCBIfam" id="TIGR00696">
    <property type="entry name" value="wecG_tagA_cpsF"/>
    <property type="match status" value="1"/>
</dbReference>
<evidence type="ECO:0000313" key="4">
    <source>
        <dbReference type="Proteomes" id="UP000017148"/>
    </source>
</evidence>
<dbReference type="Pfam" id="PF03808">
    <property type="entry name" value="Glyco_tran_WecG"/>
    <property type="match status" value="1"/>
</dbReference>
<evidence type="ECO:0000256" key="1">
    <source>
        <dbReference type="ARBA" id="ARBA00022676"/>
    </source>
</evidence>
<sequence length="252" mass="28367">MNAVQEFGLTIHTPTVAETMTAIEEAVISKDRALQHIVVNSAKIVYAQKNEELRRAINNSDIVNIDGQAVVWALRFLGHTVPERVAGCDLFQTLVGLCAQKGYRPYFLGARQEVLDAMIARFKKNYPALDIAGSRNGYFSQDEEAEIAADIAQAQPDMLFLGITSPKKEIFIDTHTVDMNIPFTMGVGGSFDIVAGKTQRAPRWMQKNGLEWLYRIYQEPRRMWKRYAVTNTLFILLVLKRKLFGGRSTHGA</sequence>
<accession>U7D4H8</accession>
<dbReference type="OrthoDB" id="9808602at2"/>
<dbReference type="GO" id="GO:0016758">
    <property type="term" value="F:hexosyltransferase activity"/>
    <property type="evidence" value="ECO:0007669"/>
    <property type="project" value="TreeGrafter"/>
</dbReference>
<dbReference type="RefSeq" id="WP_022637194.1">
    <property type="nucleotide sequence ID" value="NZ_ASJR01000014.1"/>
</dbReference>
<gene>
    <name evidence="3" type="ORF">CALK_1759</name>
</gene>
<dbReference type="PATRIC" id="fig|1313304.3.peg.1675"/>
<dbReference type="CDD" id="cd06533">
    <property type="entry name" value="Glyco_transf_WecG_TagA"/>
    <property type="match status" value="1"/>
</dbReference>
<evidence type="ECO:0000313" key="3">
    <source>
        <dbReference type="EMBL" id="ERP31409.1"/>
    </source>
</evidence>